<organism evidence="7 8">
    <name type="scientific">Candidatus Gottesmanbacteria bacterium GW2011_GWA2_42_18</name>
    <dbReference type="NCBI Taxonomy" id="1618442"/>
    <lineage>
        <taxon>Bacteria</taxon>
        <taxon>Candidatus Gottesmaniibacteriota</taxon>
    </lineage>
</organism>
<evidence type="ECO:0000256" key="3">
    <source>
        <dbReference type="ARBA" id="ARBA00022960"/>
    </source>
</evidence>
<dbReference type="GO" id="GO:0071555">
    <property type="term" value="P:cell wall organization"/>
    <property type="evidence" value="ECO:0007669"/>
    <property type="project" value="UniProtKB-KW"/>
</dbReference>
<dbReference type="InterPro" id="IPR016181">
    <property type="entry name" value="Acyl_CoA_acyltransferase"/>
</dbReference>
<dbReference type="Pfam" id="PF02388">
    <property type="entry name" value="FemAB"/>
    <property type="match status" value="3"/>
</dbReference>
<evidence type="ECO:0000256" key="2">
    <source>
        <dbReference type="ARBA" id="ARBA00022679"/>
    </source>
</evidence>
<dbReference type="GO" id="GO:0016755">
    <property type="term" value="F:aminoacyltransferase activity"/>
    <property type="evidence" value="ECO:0007669"/>
    <property type="project" value="InterPro"/>
</dbReference>
<keyword evidence="6" id="KW-0961">Cell wall biogenesis/degradation</keyword>
<dbReference type="EMBL" id="LCDD01000023">
    <property type="protein sequence ID" value="KKS46073.1"/>
    <property type="molecule type" value="Genomic_DNA"/>
</dbReference>
<dbReference type="PROSITE" id="PS51191">
    <property type="entry name" value="FEMABX"/>
    <property type="match status" value="1"/>
</dbReference>
<dbReference type="InterPro" id="IPR003447">
    <property type="entry name" value="FEMABX"/>
</dbReference>
<evidence type="ECO:0000313" key="8">
    <source>
        <dbReference type="Proteomes" id="UP000034320"/>
    </source>
</evidence>
<accession>A0A0G1C8W1</accession>
<keyword evidence="5" id="KW-0012">Acyltransferase</keyword>
<dbReference type="AlphaFoldDB" id="A0A0G1C8W1"/>
<dbReference type="GO" id="GO:0009252">
    <property type="term" value="P:peptidoglycan biosynthetic process"/>
    <property type="evidence" value="ECO:0007669"/>
    <property type="project" value="UniProtKB-KW"/>
</dbReference>
<gene>
    <name evidence="7" type="ORF">UV09_C0023G0027</name>
</gene>
<evidence type="ECO:0000256" key="1">
    <source>
        <dbReference type="ARBA" id="ARBA00009943"/>
    </source>
</evidence>
<sequence>MIRIVEHKDKIQFNKLAFHPLQSWEWGEFRLKTGIEVLRLGRYVKDKLTETAQITIHPLPVASLTIGYFPKGNIPSGEMLEELMELGKKKNAVMIKLEPHVEKSQFHLKHHRLKPSPYPLFTRFTFQLDLSTSEDQLLSKMHHKTRYNIRLAQKKGVFVVEDNSDEAFETYLKLLKATTIRQKFFAHTEKYHRLMWETMKGAGIAHLLTAKCKTGDGREETLVAWVLFLFNNILYYPYGASSNLYRQFMPSNLMMWEAIRFGKKNGAEVFDMWGALGPDPDPADPWYGFHKFKEGYGPVLTELIGSFDLVVNPVAYPLFNRLQLAREIFLKIQMNLRR</sequence>
<proteinExistence type="inferred from homology"/>
<evidence type="ECO:0000256" key="5">
    <source>
        <dbReference type="ARBA" id="ARBA00023315"/>
    </source>
</evidence>
<evidence type="ECO:0000313" key="7">
    <source>
        <dbReference type="EMBL" id="KKS46073.1"/>
    </source>
</evidence>
<name>A0A0G1C8W1_9BACT</name>
<keyword evidence="2" id="KW-0808">Transferase</keyword>
<dbReference type="PANTHER" id="PTHR36174">
    <property type="entry name" value="LIPID II:GLYCINE GLYCYLTRANSFERASE"/>
    <property type="match status" value="1"/>
</dbReference>
<evidence type="ECO:0000256" key="4">
    <source>
        <dbReference type="ARBA" id="ARBA00022984"/>
    </source>
</evidence>
<dbReference type="InterPro" id="IPR050644">
    <property type="entry name" value="PG_Glycine_Bridge_Synth"/>
</dbReference>
<dbReference type="Proteomes" id="UP000034320">
    <property type="component" value="Unassembled WGS sequence"/>
</dbReference>
<comment type="similarity">
    <text evidence="1">Belongs to the FemABX family.</text>
</comment>
<keyword evidence="4" id="KW-0573">Peptidoglycan synthesis</keyword>
<dbReference type="SUPFAM" id="SSF55729">
    <property type="entry name" value="Acyl-CoA N-acyltransferases (Nat)"/>
    <property type="match status" value="2"/>
</dbReference>
<protein>
    <submittedName>
        <fullName evidence="7">FemAB family protein</fullName>
    </submittedName>
</protein>
<reference evidence="7 8" key="1">
    <citation type="journal article" date="2015" name="Nature">
        <title>rRNA introns, odd ribosomes, and small enigmatic genomes across a large radiation of phyla.</title>
        <authorList>
            <person name="Brown C.T."/>
            <person name="Hug L.A."/>
            <person name="Thomas B.C."/>
            <person name="Sharon I."/>
            <person name="Castelle C.J."/>
            <person name="Singh A."/>
            <person name="Wilkins M.J."/>
            <person name="Williams K.H."/>
            <person name="Banfield J.F."/>
        </authorList>
    </citation>
    <scope>NUCLEOTIDE SEQUENCE [LARGE SCALE GENOMIC DNA]</scope>
</reference>
<keyword evidence="3" id="KW-0133">Cell shape</keyword>
<dbReference type="Gene3D" id="3.40.630.30">
    <property type="match status" value="2"/>
</dbReference>
<dbReference type="PATRIC" id="fig|1618442.3.peg.971"/>
<dbReference type="PANTHER" id="PTHR36174:SF1">
    <property type="entry name" value="LIPID II:GLYCINE GLYCYLTRANSFERASE"/>
    <property type="match status" value="1"/>
</dbReference>
<dbReference type="GO" id="GO:0008360">
    <property type="term" value="P:regulation of cell shape"/>
    <property type="evidence" value="ECO:0007669"/>
    <property type="project" value="UniProtKB-KW"/>
</dbReference>
<evidence type="ECO:0000256" key="6">
    <source>
        <dbReference type="ARBA" id="ARBA00023316"/>
    </source>
</evidence>
<comment type="caution">
    <text evidence="7">The sequence shown here is derived from an EMBL/GenBank/DDBJ whole genome shotgun (WGS) entry which is preliminary data.</text>
</comment>